<organism evidence="1 3">
    <name type="scientific">Sulfodiicoccus acidiphilus</name>
    <dbReference type="NCBI Taxonomy" id="1670455"/>
    <lineage>
        <taxon>Archaea</taxon>
        <taxon>Thermoproteota</taxon>
        <taxon>Thermoprotei</taxon>
        <taxon>Sulfolobales</taxon>
        <taxon>Sulfolobaceae</taxon>
        <taxon>Sulfodiicoccus</taxon>
    </lineage>
</organism>
<accession>A0A348B0Q7</accession>
<name>A0A348B0Q7_9CREN</name>
<evidence type="ECO:0000313" key="2">
    <source>
        <dbReference type="EMBL" id="GGT99048.1"/>
    </source>
</evidence>
<dbReference type="Proteomes" id="UP000276741">
    <property type="component" value="Chromosome"/>
</dbReference>
<reference evidence="3" key="2">
    <citation type="submission" date="2018-04" db="EMBL/GenBank/DDBJ databases">
        <title>Complete genome sequence of Sulfodiicoccus acidiphilus strain HS-1.</title>
        <authorList>
            <person name="Sakai H.D."/>
            <person name="Kurosawa N."/>
        </authorList>
    </citation>
    <scope>NUCLEOTIDE SEQUENCE [LARGE SCALE GENOMIC DNA]</scope>
    <source>
        <strain evidence="3">HS-1</strain>
    </source>
</reference>
<reference evidence="2" key="4">
    <citation type="submission" date="2020-09" db="EMBL/GenBank/DDBJ databases">
        <authorList>
            <person name="Sun Q."/>
            <person name="Ohkuma M."/>
        </authorList>
    </citation>
    <scope>NUCLEOTIDE SEQUENCE</scope>
    <source>
        <strain evidence="2">JCM 31740</strain>
    </source>
</reference>
<dbReference type="EMBL" id="AP018553">
    <property type="protein sequence ID" value="BBD71759.1"/>
    <property type="molecule type" value="Genomic_DNA"/>
</dbReference>
<proteinExistence type="predicted"/>
<sequence>MRVVFALETLASRGIANASRALDYAKSNGMVPIISFYLEPELMNRLMRRYREPLERAYKEAGFERTLFVRRALQLLDYRSENYMNFAYYATPLSDAEIEVYENNQVPVKVVPLRGKFRLTFMSYSSLNELETRVKEGNEDDVIAEFDNSQLIKIEKRRVVFMELKSIDQLAATRSKVVLNFVPTAPTFLIFPVIAMNVRPKNNKILVRRGGDEDLEYVVAEGRVKENEVIEGNTLTPVEISRMYYEWRSRKINRDLELQGLIARLPY</sequence>
<dbReference type="Proteomes" id="UP000616143">
    <property type="component" value="Unassembled WGS sequence"/>
</dbReference>
<protein>
    <submittedName>
        <fullName evidence="1">Uncharacterized protein</fullName>
    </submittedName>
</protein>
<evidence type="ECO:0000313" key="3">
    <source>
        <dbReference type="Proteomes" id="UP000276741"/>
    </source>
</evidence>
<dbReference type="EMBL" id="BMQS01000014">
    <property type="protein sequence ID" value="GGT99048.1"/>
    <property type="molecule type" value="Genomic_DNA"/>
</dbReference>
<dbReference type="AlphaFoldDB" id="A0A348B0Q7"/>
<gene>
    <name evidence="2" type="ORF">GCM10007116_15430</name>
    <name evidence="1" type="ORF">HS1genome_0148</name>
</gene>
<reference evidence="2" key="1">
    <citation type="journal article" date="2014" name="Int. J. Syst. Evol. Microbiol.">
        <title>Complete genome sequence of Corynebacterium casei LMG S-19264T (=DSM 44701T), isolated from a smear-ripened cheese.</title>
        <authorList>
            <consortium name="US DOE Joint Genome Institute (JGI-PGF)"/>
            <person name="Walter F."/>
            <person name="Albersmeier A."/>
            <person name="Kalinowski J."/>
            <person name="Ruckert C."/>
        </authorList>
    </citation>
    <scope>NUCLEOTIDE SEQUENCE</scope>
    <source>
        <strain evidence="2">JCM 31740</strain>
    </source>
</reference>
<keyword evidence="3" id="KW-1185">Reference proteome</keyword>
<dbReference type="OrthoDB" id="34497at2157"/>
<dbReference type="RefSeq" id="WP_126449084.1">
    <property type="nucleotide sequence ID" value="NZ_AP018553.1"/>
</dbReference>
<reference evidence="1" key="3">
    <citation type="journal article" date="2019" name="BMC Res. Notes">
        <title>Complete genome sequence of the Sulfodiicoccus acidiphilus strain HS-1T, the first crenarchaeon that lacks polB3, isolated from an acidic hot spring in Ohwaku-dani, Hakone, Japan.</title>
        <authorList>
            <person name="Sakai H.D."/>
            <person name="Kurosawa N."/>
        </authorList>
    </citation>
    <scope>NUCLEOTIDE SEQUENCE</scope>
    <source>
        <strain evidence="1">HS-1</strain>
    </source>
</reference>
<dbReference type="GeneID" id="38665638"/>
<evidence type="ECO:0000313" key="1">
    <source>
        <dbReference type="EMBL" id="BBD71759.1"/>
    </source>
</evidence>
<dbReference type="KEGG" id="sacd:HS1genome_0148"/>